<organism evidence="2 3">
    <name type="scientific">Caloramator mitchellensis</name>
    <dbReference type="NCBI Taxonomy" id="908809"/>
    <lineage>
        <taxon>Bacteria</taxon>
        <taxon>Bacillati</taxon>
        <taxon>Bacillota</taxon>
        <taxon>Clostridia</taxon>
        <taxon>Eubacteriales</taxon>
        <taxon>Clostridiaceae</taxon>
        <taxon>Caloramator</taxon>
    </lineage>
</organism>
<keyword evidence="1" id="KW-1133">Transmembrane helix</keyword>
<dbReference type="AlphaFoldDB" id="A0A0R3JXZ4"/>
<evidence type="ECO:0000256" key="1">
    <source>
        <dbReference type="SAM" id="Phobius"/>
    </source>
</evidence>
<dbReference type="Proteomes" id="UP000052015">
    <property type="component" value="Unassembled WGS sequence"/>
</dbReference>
<comment type="caution">
    <text evidence="2">The sequence shown here is derived from an EMBL/GenBank/DDBJ whole genome shotgun (WGS) entry which is preliminary data.</text>
</comment>
<dbReference type="STRING" id="908809.ABG79_00995"/>
<dbReference type="RefSeq" id="WP_057977738.1">
    <property type="nucleotide sequence ID" value="NZ_LKHP01000004.1"/>
</dbReference>
<dbReference type="EMBL" id="LKHP01000004">
    <property type="protein sequence ID" value="KRQ87197.1"/>
    <property type="molecule type" value="Genomic_DNA"/>
</dbReference>
<dbReference type="OrthoDB" id="10008148at2"/>
<keyword evidence="1" id="KW-0812">Transmembrane</keyword>
<keyword evidence="1" id="KW-0472">Membrane</keyword>
<accession>A0A0R3JXZ4</accession>
<proteinExistence type="predicted"/>
<sequence length="131" mass="14466">MRKKFLSLLILLTITLTSVLSPFLDIVNAAPKSSGGGFKSGSFKSSTFNSGGFKSGSFKSAPKFNLPIPKTYQKKSSGSKNYVPIPFPFGMWGSPFRTFYAGYALFSVIGFIFKLLLILFVLSIILKIFRR</sequence>
<evidence type="ECO:0000313" key="2">
    <source>
        <dbReference type="EMBL" id="KRQ87197.1"/>
    </source>
</evidence>
<reference evidence="2 3" key="1">
    <citation type="submission" date="2015-09" db="EMBL/GenBank/DDBJ databases">
        <title>Draft genome sequence of a Caloramator mitchellensis, a moderate thermophile from the Great Artesian Basin of Australia.</title>
        <authorList>
            <person name="Patel B.K."/>
        </authorList>
    </citation>
    <scope>NUCLEOTIDE SEQUENCE [LARGE SCALE GENOMIC DNA]</scope>
    <source>
        <strain evidence="2 3">VF08</strain>
    </source>
</reference>
<feature type="transmembrane region" description="Helical" evidence="1">
    <location>
        <begin position="100"/>
        <end position="126"/>
    </location>
</feature>
<evidence type="ECO:0000313" key="3">
    <source>
        <dbReference type="Proteomes" id="UP000052015"/>
    </source>
</evidence>
<keyword evidence="3" id="KW-1185">Reference proteome</keyword>
<protein>
    <submittedName>
        <fullName evidence="2">Uncharacterized protein</fullName>
    </submittedName>
</protein>
<gene>
    <name evidence="2" type="ORF">ABG79_00995</name>
</gene>
<name>A0A0R3JXZ4_CALMK</name>